<comment type="caution">
    <text evidence="2">The sequence shown here is derived from an EMBL/GenBank/DDBJ whole genome shotgun (WGS) entry which is preliminary data.</text>
</comment>
<evidence type="ECO:0000313" key="2">
    <source>
        <dbReference type="EMBL" id="KAH3835593.1"/>
    </source>
</evidence>
<evidence type="ECO:0000313" key="3">
    <source>
        <dbReference type="Proteomes" id="UP000828390"/>
    </source>
</evidence>
<protein>
    <submittedName>
        <fullName evidence="2">Uncharacterized protein</fullName>
    </submittedName>
</protein>
<reference evidence="2" key="2">
    <citation type="submission" date="2020-11" db="EMBL/GenBank/DDBJ databases">
        <authorList>
            <person name="McCartney M.A."/>
            <person name="Auch B."/>
            <person name="Kono T."/>
            <person name="Mallez S."/>
            <person name="Becker A."/>
            <person name="Gohl D.M."/>
            <person name="Silverstein K.A.T."/>
            <person name="Koren S."/>
            <person name="Bechman K.B."/>
            <person name="Herman A."/>
            <person name="Abrahante J.E."/>
            <person name="Garbe J."/>
        </authorList>
    </citation>
    <scope>NUCLEOTIDE SEQUENCE</scope>
    <source>
        <strain evidence="2">Duluth1</strain>
        <tissue evidence="2">Whole animal</tissue>
    </source>
</reference>
<proteinExistence type="predicted"/>
<organism evidence="2 3">
    <name type="scientific">Dreissena polymorpha</name>
    <name type="common">Zebra mussel</name>
    <name type="synonym">Mytilus polymorpha</name>
    <dbReference type="NCBI Taxonomy" id="45954"/>
    <lineage>
        <taxon>Eukaryota</taxon>
        <taxon>Metazoa</taxon>
        <taxon>Spiralia</taxon>
        <taxon>Lophotrochozoa</taxon>
        <taxon>Mollusca</taxon>
        <taxon>Bivalvia</taxon>
        <taxon>Autobranchia</taxon>
        <taxon>Heteroconchia</taxon>
        <taxon>Euheterodonta</taxon>
        <taxon>Imparidentia</taxon>
        <taxon>Neoheterodontei</taxon>
        <taxon>Myida</taxon>
        <taxon>Dreissenoidea</taxon>
        <taxon>Dreissenidae</taxon>
        <taxon>Dreissena</taxon>
    </lineage>
</organism>
<evidence type="ECO:0000256" key="1">
    <source>
        <dbReference type="SAM" id="MobiDB-lite"/>
    </source>
</evidence>
<dbReference type="Proteomes" id="UP000828390">
    <property type="component" value="Unassembled WGS sequence"/>
</dbReference>
<dbReference type="EMBL" id="JAIWYP010000004">
    <property type="protein sequence ID" value="KAH3835593.1"/>
    <property type="molecule type" value="Genomic_DNA"/>
</dbReference>
<reference evidence="2" key="1">
    <citation type="journal article" date="2019" name="bioRxiv">
        <title>The Genome of the Zebra Mussel, Dreissena polymorpha: A Resource for Invasive Species Research.</title>
        <authorList>
            <person name="McCartney M.A."/>
            <person name="Auch B."/>
            <person name="Kono T."/>
            <person name="Mallez S."/>
            <person name="Zhang Y."/>
            <person name="Obille A."/>
            <person name="Becker A."/>
            <person name="Abrahante J.E."/>
            <person name="Garbe J."/>
            <person name="Badalamenti J.P."/>
            <person name="Herman A."/>
            <person name="Mangelson H."/>
            <person name="Liachko I."/>
            <person name="Sullivan S."/>
            <person name="Sone E.D."/>
            <person name="Koren S."/>
            <person name="Silverstein K.A.T."/>
            <person name="Beckman K.B."/>
            <person name="Gohl D.M."/>
        </authorList>
    </citation>
    <scope>NUCLEOTIDE SEQUENCE</scope>
    <source>
        <strain evidence="2">Duluth1</strain>
        <tissue evidence="2">Whole animal</tissue>
    </source>
</reference>
<sequence length="70" mass="7830">MDYTNARIARTTDDMSRSLGSKGKARLTTTWRDSPTCAPQVSWSSEETYSSLKDTQVNFDVTRPVNGQPD</sequence>
<feature type="compositionally biased region" description="Polar residues" evidence="1">
    <location>
        <begin position="27"/>
        <end position="49"/>
    </location>
</feature>
<name>A0A9D4K9R3_DREPO</name>
<keyword evidence="3" id="KW-1185">Reference proteome</keyword>
<dbReference type="AlphaFoldDB" id="A0A9D4K9R3"/>
<gene>
    <name evidence="2" type="ORF">DPMN_108947</name>
</gene>
<accession>A0A9D4K9R3</accession>
<feature type="region of interest" description="Disordered" evidence="1">
    <location>
        <begin position="1"/>
        <end position="49"/>
    </location>
</feature>